<proteinExistence type="predicted"/>
<evidence type="ECO:0000256" key="6">
    <source>
        <dbReference type="ARBA" id="ARBA00049535"/>
    </source>
</evidence>
<dbReference type="PANTHER" id="PTHR10210:SF32">
    <property type="entry name" value="RIBOSE-PHOSPHATE PYROPHOSPHOKINASE 2"/>
    <property type="match status" value="1"/>
</dbReference>
<keyword evidence="5" id="KW-0067">ATP-binding</keyword>
<organism evidence="7 8">
    <name type="scientific">Clostridium gelidum</name>
    <dbReference type="NCBI Taxonomy" id="704125"/>
    <lineage>
        <taxon>Bacteria</taxon>
        <taxon>Bacillati</taxon>
        <taxon>Bacillota</taxon>
        <taxon>Clostridia</taxon>
        <taxon>Eubacteriales</taxon>
        <taxon>Clostridiaceae</taxon>
        <taxon>Clostridium</taxon>
    </lineage>
</organism>
<dbReference type="EC" id="2.7.6.1" evidence="1"/>
<dbReference type="InterPro" id="IPR000836">
    <property type="entry name" value="PRTase_dom"/>
</dbReference>
<dbReference type="RefSeq" id="WP_224037988.1">
    <property type="nucleotide sequence ID" value="NZ_AP024849.1"/>
</dbReference>
<dbReference type="Pfam" id="PF14572">
    <property type="entry name" value="Pribosyl_synth"/>
    <property type="match status" value="1"/>
</dbReference>
<evidence type="ECO:0000256" key="2">
    <source>
        <dbReference type="ARBA" id="ARBA00022679"/>
    </source>
</evidence>
<keyword evidence="8" id="KW-1185">Reference proteome</keyword>
<evidence type="ECO:0000313" key="7">
    <source>
        <dbReference type="EMBL" id="BCZ46513.1"/>
    </source>
</evidence>
<dbReference type="InterPro" id="IPR029057">
    <property type="entry name" value="PRTase-like"/>
</dbReference>
<dbReference type="SUPFAM" id="SSF53271">
    <property type="entry name" value="PRTase-like"/>
    <property type="match status" value="2"/>
</dbReference>
<evidence type="ECO:0000256" key="1">
    <source>
        <dbReference type="ARBA" id="ARBA00013247"/>
    </source>
</evidence>
<keyword evidence="4" id="KW-0418">Kinase</keyword>
<evidence type="ECO:0000256" key="4">
    <source>
        <dbReference type="ARBA" id="ARBA00022777"/>
    </source>
</evidence>
<dbReference type="PANTHER" id="PTHR10210">
    <property type="entry name" value="RIBOSE-PHOSPHATE DIPHOSPHOKINASE FAMILY MEMBER"/>
    <property type="match status" value="1"/>
</dbReference>
<evidence type="ECO:0000313" key="8">
    <source>
        <dbReference type="Proteomes" id="UP000824633"/>
    </source>
</evidence>
<dbReference type="Proteomes" id="UP000824633">
    <property type="component" value="Chromosome"/>
</dbReference>
<gene>
    <name evidence="7" type="ORF">psyc5s11_25800</name>
</gene>
<accession>A0ABM7T6I5</accession>
<evidence type="ECO:0000256" key="5">
    <source>
        <dbReference type="ARBA" id="ARBA00022840"/>
    </source>
</evidence>
<sequence>MINLNDEKVNVTKFPNGESLISSENLKIEYSAVNTIKLKFENDEDITHLIFLKGHLDELRVKCSLEIAYMPYSRMDRTEGMTVFTLKHLCKLINSLDFEEVSIYEPHSDVCVALLDRVKVIDMSKILTEQLLQNINSNEEDLYLVYPDAGAAKRYGKQIKYEKVLTASKERDFKTGYIKKLDIIGTTQSTEFKAIIVDDLCSKGGTFILTASKLKEMGATEIYLVVTHCEDTIYSGDILKTDLIKKVYTTNSILSREHEKIEIRKII</sequence>
<name>A0ABM7T6I5_9CLOT</name>
<keyword evidence="3" id="KW-0547">Nucleotide-binding</keyword>
<evidence type="ECO:0000256" key="3">
    <source>
        <dbReference type="ARBA" id="ARBA00022741"/>
    </source>
</evidence>
<dbReference type="EMBL" id="AP024849">
    <property type="protein sequence ID" value="BCZ46513.1"/>
    <property type="molecule type" value="Genomic_DNA"/>
</dbReference>
<protein>
    <recommendedName>
        <fullName evidence="1">ribose-phosphate diphosphokinase</fullName>
        <ecNumber evidence="1">2.7.6.1</ecNumber>
    </recommendedName>
</protein>
<keyword evidence="2" id="KW-0808">Transferase</keyword>
<dbReference type="CDD" id="cd06223">
    <property type="entry name" value="PRTases_typeI"/>
    <property type="match status" value="1"/>
</dbReference>
<dbReference type="InterPro" id="IPR005946">
    <property type="entry name" value="Rib-P_diPkinase"/>
</dbReference>
<dbReference type="Gene3D" id="3.40.50.2020">
    <property type="match status" value="2"/>
</dbReference>
<reference evidence="8" key="1">
    <citation type="submission" date="2021-07" db="EMBL/GenBank/DDBJ databases">
        <title>Complete genome sequencing of a Clostridium isolate.</title>
        <authorList>
            <person name="Ueki A."/>
            <person name="Tonouchi A."/>
        </authorList>
    </citation>
    <scope>NUCLEOTIDE SEQUENCE [LARGE SCALE GENOMIC DNA]</scope>
    <source>
        <strain evidence="8">C5S11</strain>
    </source>
</reference>
<comment type="catalytic activity">
    <reaction evidence="6">
        <text>D-ribose 5-phosphate + ATP = 5-phospho-alpha-D-ribose 1-diphosphate + AMP + H(+)</text>
        <dbReference type="Rhea" id="RHEA:15609"/>
        <dbReference type="ChEBI" id="CHEBI:15378"/>
        <dbReference type="ChEBI" id="CHEBI:30616"/>
        <dbReference type="ChEBI" id="CHEBI:58017"/>
        <dbReference type="ChEBI" id="CHEBI:78346"/>
        <dbReference type="ChEBI" id="CHEBI:456215"/>
        <dbReference type="EC" id="2.7.6.1"/>
    </reaction>
</comment>